<feature type="transmembrane region" description="Helical" evidence="1">
    <location>
        <begin position="138"/>
        <end position="156"/>
    </location>
</feature>
<keyword evidence="1" id="KW-1133">Transmembrane helix</keyword>
<protein>
    <submittedName>
        <fullName evidence="2">DUF1700 domain-containing protein</fullName>
    </submittedName>
</protein>
<proteinExistence type="predicted"/>
<keyword evidence="1" id="KW-0812">Transmembrane</keyword>
<evidence type="ECO:0000313" key="2">
    <source>
        <dbReference type="EMBL" id="MBO8462618.1"/>
    </source>
</evidence>
<reference evidence="2" key="2">
    <citation type="journal article" date="2021" name="PeerJ">
        <title>Extensive microbial diversity within the chicken gut microbiome revealed by metagenomics and culture.</title>
        <authorList>
            <person name="Gilroy R."/>
            <person name="Ravi A."/>
            <person name="Getino M."/>
            <person name="Pursley I."/>
            <person name="Horton D.L."/>
            <person name="Alikhan N.F."/>
            <person name="Baker D."/>
            <person name="Gharbi K."/>
            <person name="Hall N."/>
            <person name="Watson M."/>
            <person name="Adriaenssens E.M."/>
            <person name="Foster-Nyarko E."/>
            <person name="Jarju S."/>
            <person name="Secka A."/>
            <person name="Antonio M."/>
            <person name="Oren A."/>
            <person name="Chaudhuri R.R."/>
            <person name="La Ragione R."/>
            <person name="Hildebrand F."/>
            <person name="Pallen M.J."/>
        </authorList>
    </citation>
    <scope>NUCLEOTIDE SEQUENCE</scope>
    <source>
        <strain evidence="2">E3-2379</strain>
    </source>
</reference>
<dbReference type="AlphaFoldDB" id="A0A9D9N741"/>
<evidence type="ECO:0000256" key="1">
    <source>
        <dbReference type="SAM" id="Phobius"/>
    </source>
</evidence>
<sequence length="158" mass="18651">PMTKQQFIQELSECLLNEVDSQEYHSSIEYYSNYIETEIRKGKSEEEVTMELGSPRLIAKTIIDSQLGKENQKERVSYYERRDEDADQREAQKDIFHIFWNQRELKWYEKLGVLLVLIFVIGIILTILGVAISLLVHVILPIVAILIVVRFLYQLFRK</sequence>
<keyword evidence="1" id="KW-0472">Membrane</keyword>
<dbReference type="EMBL" id="JADIML010000050">
    <property type="protein sequence ID" value="MBO8462618.1"/>
    <property type="molecule type" value="Genomic_DNA"/>
</dbReference>
<name>A0A9D9N741_9FIRM</name>
<feature type="transmembrane region" description="Helical" evidence="1">
    <location>
        <begin position="111"/>
        <end position="132"/>
    </location>
</feature>
<comment type="caution">
    <text evidence="2">The sequence shown here is derived from an EMBL/GenBank/DDBJ whole genome shotgun (WGS) entry which is preliminary data.</text>
</comment>
<reference evidence="2" key="1">
    <citation type="submission" date="2020-10" db="EMBL/GenBank/DDBJ databases">
        <authorList>
            <person name="Gilroy R."/>
        </authorList>
    </citation>
    <scope>NUCLEOTIDE SEQUENCE</scope>
    <source>
        <strain evidence="2">E3-2379</strain>
    </source>
</reference>
<feature type="non-terminal residue" evidence="2">
    <location>
        <position position="1"/>
    </location>
</feature>
<evidence type="ECO:0000313" key="3">
    <source>
        <dbReference type="Proteomes" id="UP000823618"/>
    </source>
</evidence>
<gene>
    <name evidence="2" type="ORF">IAC13_01655</name>
</gene>
<accession>A0A9D9N741</accession>
<organism evidence="2 3">
    <name type="scientific">Candidatus Scybalomonas excrementavium</name>
    <dbReference type="NCBI Taxonomy" id="2840943"/>
    <lineage>
        <taxon>Bacteria</taxon>
        <taxon>Bacillati</taxon>
        <taxon>Bacillota</taxon>
        <taxon>Clostridia</taxon>
        <taxon>Lachnospirales</taxon>
        <taxon>Lachnospiraceae</taxon>
        <taxon>Lachnospiraceae incertae sedis</taxon>
        <taxon>Candidatus Scybalomonas</taxon>
    </lineage>
</organism>
<dbReference type="Proteomes" id="UP000823618">
    <property type="component" value="Unassembled WGS sequence"/>
</dbReference>